<evidence type="ECO:0000256" key="2">
    <source>
        <dbReference type="ARBA" id="ARBA00022723"/>
    </source>
</evidence>
<dbReference type="PROSITE" id="PS00028">
    <property type="entry name" value="ZINC_FINGER_C2H2_1"/>
    <property type="match status" value="3"/>
</dbReference>
<dbReference type="GO" id="GO:0005634">
    <property type="term" value="C:nucleus"/>
    <property type="evidence" value="ECO:0007669"/>
    <property type="project" value="UniProtKB-SubCell"/>
</dbReference>
<dbReference type="GO" id="GO:0000978">
    <property type="term" value="F:RNA polymerase II cis-regulatory region sequence-specific DNA binding"/>
    <property type="evidence" value="ECO:0007669"/>
    <property type="project" value="TreeGrafter"/>
</dbReference>
<name>A0AAD1Y8U6_EUPCR</name>
<evidence type="ECO:0000256" key="5">
    <source>
        <dbReference type="ARBA" id="ARBA00022833"/>
    </source>
</evidence>
<dbReference type="InterPro" id="IPR036236">
    <property type="entry name" value="Znf_C2H2_sf"/>
</dbReference>
<keyword evidence="12" id="KW-1185">Reference proteome</keyword>
<dbReference type="Proteomes" id="UP001295684">
    <property type="component" value="Unassembled WGS sequence"/>
</dbReference>
<evidence type="ECO:0000259" key="10">
    <source>
        <dbReference type="PROSITE" id="PS50157"/>
    </source>
</evidence>
<evidence type="ECO:0000256" key="1">
    <source>
        <dbReference type="ARBA" id="ARBA00004123"/>
    </source>
</evidence>
<keyword evidence="8" id="KW-0539">Nucleus</keyword>
<feature type="domain" description="C2H2-type" evidence="10">
    <location>
        <begin position="190"/>
        <end position="218"/>
    </location>
</feature>
<dbReference type="PANTHER" id="PTHR23235:SF142">
    <property type="entry name" value="ZINC FINGER PROTEIN 384"/>
    <property type="match status" value="1"/>
</dbReference>
<dbReference type="EMBL" id="CAMPGE010029162">
    <property type="protein sequence ID" value="CAI2386639.1"/>
    <property type="molecule type" value="Genomic_DNA"/>
</dbReference>
<sequence>MHQTFHDTSKGQYCTLLKISCILTQWKNTFCSCDLDYTQGLKILDALQESSDLFCKCPGEASSLVLNGQQPKVTNKDLVEEEQKVMQKKYASNPSESTDKELEILKECEYSLRYDPVGNTTRTRRIVICEFESCKKEFIKAWNFLDHYRMHQGVRPFVCSVCSKNFTQKGNLKKHMRQHINKNVKDRKIHKCHLCPKSYTERYNLRSHYEVKHPGSCMISESSKMPTKP</sequence>
<dbReference type="PROSITE" id="PS50157">
    <property type="entry name" value="ZINC_FINGER_C2H2_2"/>
    <property type="match status" value="3"/>
</dbReference>
<keyword evidence="7" id="KW-0804">Transcription</keyword>
<evidence type="ECO:0000256" key="7">
    <source>
        <dbReference type="ARBA" id="ARBA00023163"/>
    </source>
</evidence>
<dbReference type="Gene3D" id="3.30.160.60">
    <property type="entry name" value="Classic Zinc Finger"/>
    <property type="match status" value="2"/>
</dbReference>
<evidence type="ECO:0000256" key="9">
    <source>
        <dbReference type="PROSITE-ProRule" id="PRU00042"/>
    </source>
</evidence>
<evidence type="ECO:0000313" key="11">
    <source>
        <dbReference type="EMBL" id="CAI2386639.1"/>
    </source>
</evidence>
<gene>
    <name evidence="11" type="ORF">ECRASSUSDP1_LOCUS28261</name>
</gene>
<organism evidence="11 12">
    <name type="scientific">Euplotes crassus</name>
    <dbReference type="NCBI Taxonomy" id="5936"/>
    <lineage>
        <taxon>Eukaryota</taxon>
        <taxon>Sar</taxon>
        <taxon>Alveolata</taxon>
        <taxon>Ciliophora</taxon>
        <taxon>Intramacronucleata</taxon>
        <taxon>Spirotrichea</taxon>
        <taxon>Hypotrichia</taxon>
        <taxon>Euplotida</taxon>
        <taxon>Euplotidae</taxon>
        <taxon>Moneuplotes</taxon>
    </lineage>
</organism>
<dbReference type="SMART" id="SM00355">
    <property type="entry name" value="ZnF_C2H2"/>
    <property type="match status" value="3"/>
</dbReference>
<dbReference type="InterPro" id="IPR013087">
    <property type="entry name" value="Znf_C2H2_type"/>
</dbReference>
<keyword evidence="3" id="KW-0677">Repeat</keyword>
<accession>A0AAD1Y8U6</accession>
<proteinExistence type="predicted"/>
<keyword evidence="6" id="KW-0805">Transcription regulation</keyword>
<feature type="domain" description="C2H2-type" evidence="10">
    <location>
        <begin position="157"/>
        <end position="184"/>
    </location>
</feature>
<dbReference type="SUPFAM" id="SSF57667">
    <property type="entry name" value="beta-beta-alpha zinc fingers"/>
    <property type="match status" value="2"/>
</dbReference>
<feature type="domain" description="C2H2-type" evidence="10">
    <location>
        <begin position="127"/>
        <end position="156"/>
    </location>
</feature>
<evidence type="ECO:0000256" key="4">
    <source>
        <dbReference type="ARBA" id="ARBA00022771"/>
    </source>
</evidence>
<protein>
    <recommendedName>
        <fullName evidence="10">C2H2-type domain-containing protein</fullName>
    </recommendedName>
</protein>
<keyword evidence="4 9" id="KW-0863">Zinc-finger</keyword>
<dbReference type="AlphaFoldDB" id="A0AAD1Y8U6"/>
<dbReference type="GO" id="GO:0008270">
    <property type="term" value="F:zinc ion binding"/>
    <property type="evidence" value="ECO:0007669"/>
    <property type="project" value="UniProtKB-KW"/>
</dbReference>
<evidence type="ECO:0000256" key="6">
    <source>
        <dbReference type="ARBA" id="ARBA00023015"/>
    </source>
</evidence>
<evidence type="ECO:0000256" key="3">
    <source>
        <dbReference type="ARBA" id="ARBA00022737"/>
    </source>
</evidence>
<comment type="caution">
    <text evidence="11">The sequence shown here is derived from an EMBL/GenBank/DDBJ whole genome shotgun (WGS) entry which is preliminary data.</text>
</comment>
<evidence type="ECO:0000256" key="8">
    <source>
        <dbReference type="ARBA" id="ARBA00023242"/>
    </source>
</evidence>
<evidence type="ECO:0000313" key="12">
    <source>
        <dbReference type="Proteomes" id="UP001295684"/>
    </source>
</evidence>
<keyword evidence="2" id="KW-0479">Metal-binding</keyword>
<keyword evidence="5" id="KW-0862">Zinc</keyword>
<reference evidence="11" key="1">
    <citation type="submission" date="2023-07" db="EMBL/GenBank/DDBJ databases">
        <authorList>
            <consortium name="AG Swart"/>
            <person name="Singh M."/>
            <person name="Singh A."/>
            <person name="Seah K."/>
            <person name="Emmerich C."/>
        </authorList>
    </citation>
    <scope>NUCLEOTIDE SEQUENCE</scope>
    <source>
        <strain evidence="11">DP1</strain>
    </source>
</reference>
<dbReference type="Pfam" id="PF00096">
    <property type="entry name" value="zf-C2H2"/>
    <property type="match status" value="2"/>
</dbReference>
<dbReference type="GO" id="GO:0000981">
    <property type="term" value="F:DNA-binding transcription factor activity, RNA polymerase II-specific"/>
    <property type="evidence" value="ECO:0007669"/>
    <property type="project" value="TreeGrafter"/>
</dbReference>
<dbReference type="PANTHER" id="PTHR23235">
    <property type="entry name" value="KRUEPPEL-LIKE TRANSCRIPTION FACTOR"/>
    <property type="match status" value="1"/>
</dbReference>
<comment type="subcellular location">
    <subcellularLocation>
        <location evidence="1">Nucleus</location>
    </subcellularLocation>
</comment>
<dbReference type="FunFam" id="3.30.160.60:FF:000130">
    <property type="entry name" value="Spalt-like transcription factor 4"/>
    <property type="match status" value="1"/>
</dbReference>